<comment type="caution">
    <text evidence="1">The sequence shown here is derived from an EMBL/GenBank/DDBJ whole genome shotgun (WGS) entry which is preliminary data.</text>
</comment>
<dbReference type="AlphaFoldDB" id="A0A8J3NWQ7"/>
<evidence type="ECO:0000313" key="2">
    <source>
        <dbReference type="Proteomes" id="UP000659904"/>
    </source>
</evidence>
<dbReference type="SUPFAM" id="SSF56059">
    <property type="entry name" value="Glutathione synthetase ATP-binding domain-like"/>
    <property type="match status" value="1"/>
</dbReference>
<proteinExistence type="predicted"/>
<sequence length="316" mass="33698">MSTSLDHATRAQARVALVSEAGSTPSGARPRVAIVTCAEIPLLEDDDRLVLPALAALGVDAEPVVWDDPDADWSSYDLVVLRSPWDYAQRHDEFLAWAAGVPRLVNPAETVAWNTDKRYLAELAAAGLPVTPTMFLAPGDPWTPPAGGGEYVIKPAVSAGSRDTGRYGPADTVQAVAHVRRLQAAGRITMVQPYLPAVDSYGETALLYFADPATGRLAYSHAIRKGPMLTGPDEGMETLYKLEEITPRTPTAAERAVGDAVVATLPAGLVYARVDLIPDERGNPLLVELELTEPSVFMLHDAAAATRLAAAITWAL</sequence>
<name>A0A8J3NWQ7_9ACTN</name>
<dbReference type="InterPro" id="IPR053191">
    <property type="entry name" value="DcsG_Biosynth_Enzyme"/>
</dbReference>
<evidence type="ECO:0000313" key="1">
    <source>
        <dbReference type="EMBL" id="GIF95098.1"/>
    </source>
</evidence>
<protein>
    <submittedName>
        <fullName evidence="1">ATP-grasp domain-containing protein</fullName>
    </submittedName>
</protein>
<gene>
    <name evidence="1" type="ORF">Cci01nite_01920</name>
</gene>
<accession>A0A8J3NWQ7</accession>
<organism evidence="1 2">
    <name type="scientific">Catellatospora citrea</name>
    <dbReference type="NCBI Taxonomy" id="53366"/>
    <lineage>
        <taxon>Bacteria</taxon>
        <taxon>Bacillati</taxon>
        <taxon>Actinomycetota</taxon>
        <taxon>Actinomycetes</taxon>
        <taxon>Micromonosporales</taxon>
        <taxon>Micromonosporaceae</taxon>
        <taxon>Catellatospora</taxon>
    </lineage>
</organism>
<reference evidence="1 2" key="1">
    <citation type="submission" date="2021-01" db="EMBL/GenBank/DDBJ databases">
        <title>Whole genome shotgun sequence of Catellatospora citrea NBRC 14495.</title>
        <authorList>
            <person name="Komaki H."/>
            <person name="Tamura T."/>
        </authorList>
    </citation>
    <scope>NUCLEOTIDE SEQUENCE [LARGE SCALE GENOMIC DNA]</scope>
    <source>
        <strain evidence="1 2">NBRC 14495</strain>
    </source>
</reference>
<dbReference type="PANTHER" id="PTHR39217">
    <property type="match status" value="1"/>
</dbReference>
<dbReference type="EMBL" id="BONH01000001">
    <property type="protein sequence ID" value="GIF95098.1"/>
    <property type="molecule type" value="Genomic_DNA"/>
</dbReference>
<keyword evidence="2" id="KW-1185">Reference proteome</keyword>
<dbReference type="PANTHER" id="PTHR39217:SF1">
    <property type="entry name" value="GLUTATHIONE SYNTHETASE"/>
    <property type="match status" value="1"/>
</dbReference>
<dbReference type="Proteomes" id="UP000659904">
    <property type="component" value="Unassembled WGS sequence"/>
</dbReference>